<dbReference type="Pfam" id="PF02798">
    <property type="entry name" value="GST_N"/>
    <property type="match status" value="1"/>
</dbReference>
<evidence type="ECO:0000256" key="4">
    <source>
        <dbReference type="SAM" id="MobiDB-lite"/>
    </source>
</evidence>
<dbReference type="GO" id="GO:0005737">
    <property type="term" value="C:cytoplasm"/>
    <property type="evidence" value="ECO:0007669"/>
    <property type="project" value="TreeGrafter"/>
</dbReference>
<name>A0AAF0F2D4_9BASI</name>
<dbReference type="RefSeq" id="XP_060122071.1">
    <property type="nucleotide sequence ID" value="XM_060266088.1"/>
</dbReference>
<dbReference type="SFLD" id="SFLDS00019">
    <property type="entry name" value="Glutathione_Transferase_(cytos"/>
    <property type="match status" value="1"/>
</dbReference>
<dbReference type="InterPro" id="IPR050802">
    <property type="entry name" value="EF-GSTs"/>
</dbReference>
<keyword evidence="2 3" id="KW-0648">Protein biosynthesis</keyword>
<feature type="domain" description="GST N-terminal" evidence="6">
    <location>
        <begin position="2"/>
        <end position="83"/>
    </location>
</feature>
<dbReference type="SMART" id="SM01183">
    <property type="entry name" value="EF1G"/>
    <property type="match status" value="1"/>
</dbReference>
<dbReference type="Gene3D" id="3.40.30.10">
    <property type="entry name" value="Glutaredoxin"/>
    <property type="match status" value="1"/>
</dbReference>
<dbReference type="GeneID" id="85225795"/>
<dbReference type="GO" id="GO:0003746">
    <property type="term" value="F:translation elongation factor activity"/>
    <property type="evidence" value="ECO:0007669"/>
    <property type="project" value="UniProtKB-UniRule"/>
</dbReference>
<dbReference type="FunFam" id="1.20.1050.10:FF:000006">
    <property type="entry name" value="Elongation factor 1 gamma"/>
    <property type="match status" value="1"/>
</dbReference>
<dbReference type="SFLD" id="SFLDG00358">
    <property type="entry name" value="Main_(cytGST)"/>
    <property type="match status" value="1"/>
</dbReference>
<evidence type="ECO:0000256" key="1">
    <source>
        <dbReference type="ARBA" id="ARBA00022768"/>
    </source>
</evidence>
<dbReference type="SUPFAM" id="SSF52833">
    <property type="entry name" value="Thioredoxin-like"/>
    <property type="match status" value="1"/>
</dbReference>
<dbReference type="AlphaFoldDB" id="A0AAF0F2D4"/>
<dbReference type="PANTHER" id="PTHR43986">
    <property type="entry name" value="ELONGATION FACTOR 1-GAMMA"/>
    <property type="match status" value="1"/>
</dbReference>
<dbReference type="EMBL" id="CP119960">
    <property type="protein sequence ID" value="WFD39174.1"/>
    <property type="molecule type" value="Genomic_DNA"/>
</dbReference>
<evidence type="ECO:0000259" key="6">
    <source>
        <dbReference type="PROSITE" id="PS50404"/>
    </source>
</evidence>
<evidence type="ECO:0000259" key="5">
    <source>
        <dbReference type="PROSITE" id="PS50040"/>
    </source>
</evidence>
<evidence type="ECO:0000256" key="2">
    <source>
        <dbReference type="ARBA" id="ARBA00022917"/>
    </source>
</evidence>
<dbReference type="InterPro" id="IPR036249">
    <property type="entry name" value="Thioredoxin-like_sf"/>
</dbReference>
<feature type="compositionally biased region" description="Basic and acidic residues" evidence="4">
    <location>
        <begin position="218"/>
        <end position="230"/>
    </location>
</feature>
<feature type="region of interest" description="Disordered" evidence="4">
    <location>
        <begin position="218"/>
        <end position="261"/>
    </location>
</feature>
<proteinExistence type="predicted"/>
<feature type="domain" description="GST C-terminal" evidence="7">
    <location>
        <begin position="88"/>
        <end position="217"/>
    </location>
</feature>
<feature type="compositionally biased region" description="Low complexity" evidence="4">
    <location>
        <begin position="231"/>
        <end position="243"/>
    </location>
</feature>
<evidence type="ECO:0000256" key="3">
    <source>
        <dbReference type="PROSITE-ProRule" id="PRU00519"/>
    </source>
</evidence>
<evidence type="ECO:0000313" key="9">
    <source>
        <dbReference type="Proteomes" id="UP001217754"/>
    </source>
</evidence>
<keyword evidence="9" id="KW-1185">Reference proteome</keyword>
<organism evidence="8 9">
    <name type="scientific">Malassezia japonica</name>
    <dbReference type="NCBI Taxonomy" id="223818"/>
    <lineage>
        <taxon>Eukaryota</taxon>
        <taxon>Fungi</taxon>
        <taxon>Dikarya</taxon>
        <taxon>Basidiomycota</taxon>
        <taxon>Ustilaginomycotina</taxon>
        <taxon>Malasseziomycetes</taxon>
        <taxon>Malasseziales</taxon>
        <taxon>Malasseziaceae</taxon>
        <taxon>Malassezia</taxon>
    </lineage>
</organism>
<dbReference type="Pfam" id="PF00043">
    <property type="entry name" value="GST_C"/>
    <property type="match status" value="1"/>
</dbReference>
<dbReference type="PROSITE" id="PS50404">
    <property type="entry name" value="GST_NTER"/>
    <property type="match status" value="1"/>
</dbReference>
<protein>
    <recommendedName>
        <fullName evidence="10">Elongation factor 1-gamma</fullName>
    </recommendedName>
</protein>
<accession>A0AAF0F2D4</accession>
<dbReference type="SUPFAM" id="SSF47616">
    <property type="entry name" value="GST C-terminal domain-like"/>
    <property type="match status" value="1"/>
</dbReference>
<dbReference type="InterPro" id="IPR004046">
    <property type="entry name" value="GST_C"/>
</dbReference>
<dbReference type="InterPro" id="IPR036282">
    <property type="entry name" value="Glutathione-S-Trfase_C_sf"/>
</dbReference>
<dbReference type="SUPFAM" id="SSF89942">
    <property type="entry name" value="eEF1-gamma domain"/>
    <property type="match status" value="1"/>
</dbReference>
<dbReference type="InterPro" id="IPR004045">
    <property type="entry name" value="Glutathione_S-Trfase_N"/>
</dbReference>
<dbReference type="InterPro" id="IPR010987">
    <property type="entry name" value="Glutathione-S-Trfase_C-like"/>
</dbReference>
<dbReference type="CDD" id="cd03181">
    <property type="entry name" value="GST_C_EF1Bgamma_like"/>
    <property type="match status" value="1"/>
</dbReference>
<dbReference type="InterPro" id="IPR001662">
    <property type="entry name" value="EF1B_G_C"/>
</dbReference>
<dbReference type="FunFam" id="3.40.30.10:FF:000142">
    <property type="entry name" value="Elongation factor 1 gamma"/>
    <property type="match status" value="1"/>
</dbReference>
<dbReference type="Gene3D" id="1.20.1050.10">
    <property type="match status" value="1"/>
</dbReference>
<evidence type="ECO:0000313" key="8">
    <source>
        <dbReference type="EMBL" id="WFD39174.1"/>
    </source>
</evidence>
<evidence type="ECO:0008006" key="10">
    <source>
        <dbReference type="Google" id="ProtNLM"/>
    </source>
</evidence>
<keyword evidence="1 3" id="KW-0251">Elongation factor</keyword>
<dbReference type="CDD" id="cd03044">
    <property type="entry name" value="GST_N_EF1Bgamma"/>
    <property type="match status" value="1"/>
</dbReference>
<dbReference type="PANTHER" id="PTHR43986:SF1">
    <property type="entry name" value="ELONGATION FACTOR 1-GAMMA"/>
    <property type="match status" value="1"/>
</dbReference>
<evidence type="ECO:0000259" key="7">
    <source>
        <dbReference type="PROSITE" id="PS50405"/>
    </source>
</evidence>
<dbReference type="Pfam" id="PF00647">
    <property type="entry name" value="EF1G"/>
    <property type="match status" value="1"/>
</dbReference>
<feature type="domain" description="EF-1-gamma C-terminal" evidence="5">
    <location>
        <begin position="257"/>
        <end position="414"/>
    </location>
</feature>
<sequence>MSIGKLYGQRESPRVLRTVAAAKVNGVEVEVVPTSAPADTQKPEFREKFPLGKVPAFEGPDGFLLTESRAIFAYVARLSDNTKLYGSDAKTAAQVDQWVQFTDDELTNHAIGLFVLYKGYIPYSKAVDTHHTEAIHRALAYLEKYLAGQTFVVGHRLTAADLTLASTLFTLFTGFLGASSRAKYPHTQRYYTNVVNQRAVGGAIPLDAKFAEEDAKFVPPKKEKPAKAEQPKAAAAPAAAAPAGKDEDDEPKAAPPAKNPLDALPKSSFVMNDWKVCYSNKDTRSEAIPWFHEHFDKEGWSVWRFDFKYNDELTQVFMSSNQIGGFFTRLEATRKYVMGTAGVFGTANDSVIAGVVVLRGQEWEPVLGVAPDIDSYSVNRLDLDKPEDKKFFEDMLAWEATVDGKEWADGKILK</sequence>
<dbReference type="Proteomes" id="UP001217754">
    <property type="component" value="Chromosome 3"/>
</dbReference>
<dbReference type="InterPro" id="IPR040079">
    <property type="entry name" value="Glutathione_S-Trfase"/>
</dbReference>
<gene>
    <name evidence="8" type="ORF">MJAP1_002144</name>
</gene>
<dbReference type="FunFam" id="3.30.70.1010:FF:000001">
    <property type="entry name" value="Elongation factor 1-gamma 1"/>
    <property type="match status" value="1"/>
</dbReference>
<dbReference type="GO" id="GO:0005634">
    <property type="term" value="C:nucleus"/>
    <property type="evidence" value="ECO:0007669"/>
    <property type="project" value="TreeGrafter"/>
</dbReference>
<dbReference type="PROSITE" id="PS50040">
    <property type="entry name" value="EF1G_C"/>
    <property type="match status" value="1"/>
</dbReference>
<dbReference type="InterPro" id="IPR036433">
    <property type="entry name" value="EF1B_G_C_sf"/>
</dbReference>
<dbReference type="PROSITE" id="PS50405">
    <property type="entry name" value="GST_CTER"/>
    <property type="match status" value="1"/>
</dbReference>
<reference evidence="8" key="1">
    <citation type="submission" date="2023-03" db="EMBL/GenBank/DDBJ databases">
        <title>Mating type loci evolution in Malassezia.</title>
        <authorList>
            <person name="Coelho M.A."/>
        </authorList>
    </citation>
    <scope>NUCLEOTIDE SEQUENCE</scope>
    <source>
        <strain evidence="8">CBS 9431</strain>
    </source>
</reference>
<dbReference type="Gene3D" id="3.30.70.1010">
    <property type="entry name" value="Translation elongation factor EF1B, gamma chain, conserved domain"/>
    <property type="match status" value="1"/>
</dbReference>